<evidence type="ECO:0000256" key="1">
    <source>
        <dbReference type="ARBA" id="ARBA00005791"/>
    </source>
</evidence>
<dbReference type="Pfam" id="PF01323">
    <property type="entry name" value="DSBA"/>
    <property type="match status" value="1"/>
</dbReference>
<accession>A0A4D6Y1A3</accession>
<dbReference type="InterPro" id="IPR050824">
    <property type="entry name" value="Thiol_disulfide_DsbA"/>
</dbReference>
<dbReference type="SUPFAM" id="SSF52833">
    <property type="entry name" value="Thioredoxin-like"/>
    <property type="match status" value="1"/>
</dbReference>
<evidence type="ECO:0000256" key="2">
    <source>
        <dbReference type="ARBA" id="ARBA00022729"/>
    </source>
</evidence>
<dbReference type="PANTHER" id="PTHR35891">
    <property type="entry name" value="THIOL:DISULFIDE INTERCHANGE PROTEIN DSBA"/>
    <property type="match status" value="1"/>
</dbReference>
<feature type="disulfide bond" description="Redox-active" evidence="6">
    <location>
        <begin position="49"/>
        <end position="52"/>
    </location>
</feature>
<keyword evidence="2" id="KW-0732">Signal</keyword>
<dbReference type="InterPro" id="IPR001853">
    <property type="entry name" value="DSBA-like_thioredoxin_dom"/>
</dbReference>
<organism evidence="8 9">
    <name type="scientific">Buchnera aphidicola subsp. Melaphis rhois</name>
    <dbReference type="NCBI Taxonomy" id="118103"/>
    <lineage>
        <taxon>Bacteria</taxon>
        <taxon>Pseudomonadati</taxon>
        <taxon>Pseudomonadota</taxon>
        <taxon>Gammaproteobacteria</taxon>
        <taxon>Enterobacterales</taxon>
        <taxon>Erwiniaceae</taxon>
        <taxon>Buchnera</taxon>
    </lineage>
</organism>
<dbReference type="InterPro" id="IPR036249">
    <property type="entry name" value="Thioredoxin-like_sf"/>
</dbReference>
<evidence type="ECO:0000259" key="7">
    <source>
        <dbReference type="Pfam" id="PF01323"/>
    </source>
</evidence>
<keyword evidence="4" id="KW-0676">Redox-active center</keyword>
<dbReference type="EMBL" id="CP033004">
    <property type="protein sequence ID" value="QCI23392.1"/>
    <property type="molecule type" value="Genomic_DNA"/>
</dbReference>
<evidence type="ECO:0000256" key="3">
    <source>
        <dbReference type="ARBA" id="ARBA00023157"/>
    </source>
</evidence>
<dbReference type="Proteomes" id="UP000298566">
    <property type="component" value="Chromosome"/>
</dbReference>
<reference evidence="8 9" key="1">
    <citation type="submission" date="2018-10" db="EMBL/GenBank/DDBJ databases">
        <title>Comparative functional genomics of the obligate endosymbiont Buchnera aphidicola.</title>
        <authorList>
            <person name="Chong R.A."/>
        </authorList>
    </citation>
    <scope>NUCLEOTIDE SEQUENCE [LARGE SCALE GENOMIC DNA]</scope>
    <source>
        <strain evidence="8 9">Mrh</strain>
    </source>
</reference>
<name>A0A4D6Y1A3_BUCMH</name>
<evidence type="ECO:0000256" key="5">
    <source>
        <dbReference type="PIRNR" id="PIRNR001488"/>
    </source>
</evidence>
<evidence type="ECO:0000313" key="9">
    <source>
        <dbReference type="Proteomes" id="UP000298566"/>
    </source>
</evidence>
<comment type="similarity">
    <text evidence="1">Belongs to the thioredoxin family. DsbA subfamily.</text>
</comment>
<proteinExistence type="inferred from homology"/>
<evidence type="ECO:0000256" key="6">
    <source>
        <dbReference type="PIRSR" id="PIRSR001488-1"/>
    </source>
</evidence>
<dbReference type="OrthoDB" id="9784896at2"/>
<dbReference type="PANTHER" id="PTHR35891:SF2">
    <property type="entry name" value="THIOL:DISULFIDE INTERCHANGE PROTEIN DSBA"/>
    <property type="match status" value="1"/>
</dbReference>
<feature type="domain" description="DSBA-like thioredoxin" evidence="7">
    <location>
        <begin position="41"/>
        <end position="85"/>
    </location>
</feature>
<sequence length="209" mass="24957">MKKFLVIFICILFGFQNYDVKITISKKYKAINAKLVHAPPIIEFFSFLCPHCYYLERNYHLDDHIKNSIPSFIRITKYHVNLLEEEFNNSLTKIWEISKSLGLEKKVIIPIFEKVQITKTITNFFTLKNEFLKLTKIDAKEFDFLWNSFVIKSIIHNQKIIQDTIHLDHVPYTLINGKYTINNENINNKSKKDFIKEYIHILKFLLNEH</sequence>
<dbReference type="GO" id="GO:0016491">
    <property type="term" value="F:oxidoreductase activity"/>
    <property type="evidence" value="ECO:0007669"/>
    <property type="project" value="InterPro"/>
</dbReference>
<evidence type="ECO:0000313" key="8">
    <source>
        <dbReference type="EMBL" id="QCI23392.1"/>
    </source>
</evidence>
<dbReference type="Gene3D" id="3.40.30.10">
    <property type="entry name" value="Glutaredoxin"/>
    <property type="match status" value="1"/>
</dbReference>
<dbReference type="CDD" id="cd03019">
    <property type="entry name" value="DsbA_DsbA"/>
    <property type="match status" value="1"/>
</dbReference>
<dbReference type="AlphaFoldDB" id="A0A4D6Y1A3"/>
<evidence type="ECO:0000256" key="4">
    <source>
        <dbReference type="ARBA" id="ARBA00023284"/>
    </source>
</evidence>
<keyword evidence="3 5" id="KW-1015">Disulfide bond</keyword>
<protein>
    <recommendedName>
        <fullName evidence="5">Thiol:disulfide interchange protein</fullName>
    </recommendedName>
</protein>
<dbReference type="RefSeq" id="WP_158336601.1">
    <property type="nucleotide sequence ID" value="NZ_CP033004.1"/>
</dbReference>
<dbReference type="InterPro" id="IPR023205">
    <property type="entry name" value="DsbA/DsbL"/>
</dbReference>
<gene>
    <name evidence="8" type="ORF">D9V73_01965</name>
</gene>
<dbReference type="PIRSF" id="PIRSF001488">
    <property type="entry name" value="Tdi_protein"/>
    <property type="match status" value="1"/>
</dbReference>